<protein>
    <submittedName>
        <fullName evidence="1">Uncharacterized protein</fullName>
    </submittedName>
</protein>
<dbReference type="Proteomes" id="UP000319927">
    <property type="component" value="Unassembled WGS sequence"/>
</dbReference>
<keyword evidence="2" id="KW-1185">Reference proteome</keyword>
<name>A0A561WWH2_9ACTN</name>
<dbReference type="EMBL" id="VIXA01000001">
    <property type="protein sequence ID" value="TWG28214.1"/>
    <property type="molecule type" value="Genomic_DNA"/>
</dbReference>
<dbReference type="AlphaFoldDB" id="A0A561WWH2"/>
<evidence type="ECO:0000313" key="1">
    <source>
        <dbReference type="EMBL" id="TWG28214.1"/>
    </source>
</evidence>
<evidence type="ECO:0000313" key="2">
    <source>
        <dbReference type="Proteomes" id="UP000319927"/>
    </source>
</evidence>
<sequence>MRPLPVDLQLDVDGSAGDLREVAYEWLEGVSARLLPDERNALAPLPGRVSRGLGEPGSLFGVLGVTRGGIDAPPKSTERNCSVSGFTWLRKELADLPAMATLEIGTFDERGHRAERQLGLSVRHHPLSPGWLRLAVLKDDRPLDGSADSLSVQQEWLDTLRFYAEKWDPGFGHISYSYGLGATALEDCLPPRSYPPEQREPERTVNECRRLLRGYSWLTIVPKELAAQVGGPAALSATGAFCRVDELPGGALWLQATERFEDYHGEIVTKVFAALAPVLRPGLPVETLRYPGQPPHLLVFEDAAEHTGRG</sequence>
<accession>A0A561WWH2</accession>
<comment type="caution">
    <text evidence="1">The sequence shown here is derived from an EMBL/GenBank/DDBJ whole genome shotgun (WGS) entry which is preliminary data.</text>
</comment>
<proteinExistence type="predicted"/>
<gene>
    <name evidence="1" type="ORF">FHX75_111365</name>
</gene>
<organism evidence="1 2">
    <name type="scientific">Micromonospora palomenae</name>
    <dbReference type="NCBI Taxonomy" id="1461247"/>
    <lineage>
        <taxon>Bacteria</taxon>
        <taxon>Bacillati</taxon>
        <taxon>Actinomycetota</taxon>
        <taxon>Actinomycetes</taxon>
        <taxon>Micromonosporales</taxon>
        <taxon>Micromonosporaceae</taxon>
        <taxon>Micromonospora</taxon>
    </lineage>
</organism>
<reference evidence="1 2" key="1">
    <citation type="submission" date="2019-06" db="EMBL/GenBank/DDBJ databases">
        <title>Sequencing the genomes of 1000 actinobacteria strains.</title>
        <authorList>
            <person name="Klenk H.-P."/>
        </authorList>
    </citation>
    <scope>NUCLEOTIDE SEQUENCE [LARGE SCALE GENOMIC DNA]</scope>
    <source>
        <strain evidence="1 2">DSM 102131</strain>
    </source>
</reference>